<sequence length="396" mass="46190">MIKINLLHSDNFLASYEEYVVTERLIPSFSGILLTASEVERERILEIFTDEFIKNLILCNADELDGKITTIYDHLHELSERYCLEYYLKDLNLDSSVTSMPIRKNIDKERIRAIHERVLTDLQLLSDERQSILFPSIIDEMQGTTVASEIKTQLTLLTSMKQGNHILSEDIQLQYSDWVKEFPNIFNYNAMSQRFGREITNSMNLDVCPYCNNEDIETINEEGAETRPDLDHYYPRSKFPFLAITLSNLIPAGGRCNQKYKKAKSMLGYVHPYIDGIDQSTLFNFNYMFDEGRNIDAIDITVNNQNNDLDKNLNLFRVQATHNKNNVKNWFLKLEERYQLLANSNPECLNETLDDDNLIRVRLDVDIQQSPTKEQYQKLKIDALNFLSDRNYEIAD</sequence>
<protein>
    <recommendedName>
        <fullName evidence="3">Restriction endonuclease</fullName>
    </recommendedName>
</protein>
<dbReference type="RefSeq" id="WP_075473305.1">
    <property type="nucleotide sequence ID" value="NZ_CAWQZC010000032.1"/>
</dbReference>
<dbReference type="GeneID" id="61297745"/>
<dbReference type="Gene3D" id="1.10.30.50">
    <property type="match status" value="1"/>
</dbReference>
<dbReference type="EMBL" id="FPLJ01000130">
    <property type="protein sequence ID" value="SGZ02283.1"/>
    <property type="molecule type" value="Genomic_DNA"/>
</dbReference>
<reference evidence="1 2" key="1">
    <citation type="submission" date="2016-11" db="EMBL/GenBank/DDBJ databases">
        <authorList>
            <person name="Klemetsen T."/>
        </authorList>
    </citation>
    <scope>NUCLEOTIDE SEQUENCE [LARGE SCALE GENOMIC DNA]</scope>
    <source>
        <strain evidence="1">MT 2528</strain>
    </source>
</reference>
<dbReference type="Proteomes" id="UP000182660">
    <property type="component" value="Unassembled WGS sequence"/>
</dbReference>
<comment type="caution">
    <text evidence="1">The sequence shown here is derived from an EMBL/GenBank/DDBJ whole genome shotgun (WGS) entry which is preliminary data.</text>
</comment>
<accession>A0ABY1HJ79</accession>
<proteinExistence type="predicted"/>
<name>A0ABY1HJ79_9GAMM</name>
<evidence type="ECO:0008006" key="3">
    <source>
        <dbReference type="Google" id="ProtNLM"/>
    </source>
</evidence>
<keyword evidence="2" id="KW-1185">Reference proteome</keyword>
<organism evidence="1 2">
    <name type="scientific">Moritella viscosa</name>
    <dbReference type="NCBI Taxonomy" id="80854"/>
    <lineage>
        <taxon>Bacteria</taxon>
        <taxon>Pseudomonadati</taxon>
        <taxon>Pseudomonadota</taxon>
        <taxon>Gammaproteobacteria</taxon>
        <taxon>Alteromonadales</taxon>
        <taxon>Moritellaceae</taxon>
        <taxon>Moritella</taxon>
    </lineage>
</organism>
<evidence type="ECO:0000313" key="2">
    <source>
        <dbReference type="Proteomes" id="UP000182660"/>
    </source>
</evidence>
<gene>
    <name evidence="1" type="ORF">MT2528_4364</name>
</gene>
<evidence type="ECO:0000313" key="1">
    <source>
        <dbReference type="EMBL" id="SGZ02283.1"/>
    </source>
</evidence>